<gene>
    <name evidence="5" type="ORF">PAALTS15_24864</name>
</gene>
<evidence type="ECO:0000313" key="5">
    <source>
        <dbReference type="EMBL" id="EPY04498.1"/>
    </source>
</evidence>
<reference evidence="5 6" key="1">
    <citation type="submission" date="2013-05" db="EMBL/GenBank/DDBJ databases">
        <authorList>
            <person name="Strain E.A."/>
            <person name="Brown E."/>
            <person name="Allard M.W."/>
            <person name="Luo Y.L."/>
        </authorList>
    </citation>
    <scope>NUCLEOTIDE SEQUENCE [LARGE SCALE GENOMIC DNA]</scope>
    <source>
        <strain evidence="5 6">TS-15</strain>
    </source>
</reference>
<keyword evidence="3" id="KW-0472">Membrane</keyword>
<dbReference type="GO" id="GO:0005886">
    <property type="term" value="C:plasma membrane"/>
    <property type="evidence" value="ECO:0007669"/>
    <property type="project" value="UniProtKB-SubCell"/>
</dbReference>
<sequence length="55" mass="6050">MAARQIADGNLDFHLPPSTVLEVANVREAFHAMGNGLRQSLIRQSGARGRETLLY</sequence>
<comment type="subcellular location">
    <subcellularLocation>
        <location evidence="1">Cell membrane</location>
    </subcellularLocation>
</comment>
<evidence type="ECO:0000313" key="6">
    <source>
        <dbReference type="Proteomes" id="UP000015344"/>
    </source>
</evidence>
<proteinExistence type="predicted"/>
<accession>S9SK92</accession>
<dbReference type="PROSITE" id="PS50885">
    <property type="entry name" value="HAMP"/>
    <property type="match status" value="1"/>
</dbReference>
<protein>
    <recommendedName>
        <fullName evidence="4">HAMP domain-containing protein</fullName>
    </recommendedName>
</protein>
<dbReference type="InterPro" id="IPR003660">
    <property type="entry name" value="HAMP_dom"/>
</dbReference>
<dbReference type="EMBL" id="ATMT01000083">
    <property type="protein sequence ID" value="EPY04498.1"/>
    <property type="molecule type" value="Genomic_DNA"/>
</dbReference>
<dbReference type="CDD" id="cd06225">
    <property type="entry name" value="HAMP"/>
    <property type="match status" value="1"/>
</dbReference>
<feature type="domain" description="HAMP" evidence="4">
    <location>
        <begin position="2"/>
        <end position="42"/>
    </location>
</feature>
<evidence type="ECO:0000256" key="3">
    <source>
        <dbReference type="ARBA" id="ARBA00023136"/>
    </source>
</evidence>
<keyword evidence="2" id="KW-1003">Cell membrane</keyword>
<dbReference type="PATRIC" id="fig|1117108.3.peg.5140"/>
<evidence type="ECO:0000256" key="1">
    <source>
        <dbReference type="ARBA" id="ARBA00004236"/>
    </source>
</evidence>
<evidence type="ECO:0000259" key="4">
    <source>
        <dbReference type="PROSITE" id="PS50885"/>
    </source>
</evidence>
<dbReference type="AlphaFoldDB" id="S9SK92"/>
<evidence type="ECO:0000256" key="2">
    <source>
        <dbReference type="ARBA" id="ARBA00022475"/>
    </source>
</evidence>
<dbReference type="RefSeq" id="WP_021262151.1">
    <property type="nucleotide sequence ID" value="NZ_ATMT01000083.1"/>
</dbReference>
<organism evidence="5 6">
    <name type="scientific">Paenibacillus alvei TS-15</name>
    <dbReference type="NCBI Taxonomy" id="1117108"/>
    <lineage>
        <taxon>Bacteria</taxon>
        <taxon>Bacillati</taxon>
        <taxon>Bacillota</taxon>
        <taxon>Bacilli</taxon>
        <taxon>Bacillales</taxon>
        <taxon>Paenibacillaceae</taxon>
        <taxon>Paenibacillus</taxon>
    </lineage>
</organism>
<dbReference type="Proteomes" id="UP000015344">
    <property type="component" value="Unassembled WGS sequence"/>
</dbReference>
<dbReference type="GO" id="GO:0007165">
    <property type="term" value="P:signal transduction"/>
    <property type="evidence" value="ECO:0007669"/>
    <property type="project" value="InterPro"/>
</dbReference>
<name>S9SK92_PAEAL</name>
<comment type="caution">
    <text evidence="5">The sequence shown here is derived from an EMBL/GenBank/DDBJ whole genome shotgun (WGS) entry which is preliminary data.</text>
</comment>